<feature type="repeat" description="TPR" evidence="3">
    <location>
        <begin position="988"/>
        <end position="1021"/>
    </location>
</feature>
<organism evidence="5 6">
    <name type="scientific">Cordyceps militaris (strain CM01)</name>
    <name type="common">Caterpillar fungus</name>
    <dbReference type="NCBI Taxonomy" id="983644"/>
    <lineage>
        <taxon>Eukaryota</taxon>
        <taxon>Fungi</taxon>
        <taxon>Dikarya</taxon>
        <taxon>Ascomycota</taxon>
        <taxon>Pezizomycotina</taxon>
        <taxon>Sordariomycetes</taxon>
        <taxon>Hypocreomycetidae</taxon>
        <taxon>Hypocreales</taxon>
        <taxon>Cordycipitaceae</taxon>
        <taxon>Cordyceps</taxon>
    </lineage>
</organism>
<accession>G3J451</accession>
<dbReference type="OMA" id="CQWELDP"/>
<feature type="repeat" description="TPR" evidence="3">
    <location>
        <begin position="730"/>
        <end position="763"/>
    </location>
</feature>
<name>G3J451_CORMM</name>
<evidence type="ECO:0000256" key="3">
    <source>
        <dbReference type="PROSITE-ProRule" id="PRU00339"/>
    </source>
</evidence>
<feature type="compositionally biased region" description="Basic residues" evidence="4">
    <location>
        <begin position="1451"/>
        <end position="1461"/>
    </location>
</feature>
<protein>
    <submittedName>
        <fullName evidence="5">Antiviral protein (Ski3), putative</fullName>
    </submittedName>
</protein>
<dbReference type="HOGENOM" id="CLU_001688_1_0_1"/>
<dbReference type="Pfam" id="PF13174">
    <property type="entry name" value="TPR_6"/>
    <property type="match status" value="1"/>
</dbReference>
<dbReference type="EMBL" id="JH126399">
    <property type="protein sequence ID" value="EGX96622.1"/>
    <property type="molecule type" value="Genomic_DNA"/>
</dbReference>
<feature type="region of interest" description="Disordered" evidence="4">
    <location>
        <begin position="323"/>
        <end position="353"/>
    </location>
</feature>
<dbReference type="VEuPathDB" id="FungiDB:CCM_01280"/>
<dbReference type="PANTHER" id="PTHR15704">
    <property type="entry name" value="SUPERKILLER 3 PROTEIN-RELATED"/>
    <property type="match status" value="1"/>
</dbReference>
<dbReference type="InParanoid" id="G3J451"/>
<dbReference type="Pfam" id="PF13432">
    <property type="entry name" value="TPR_16"/>
    <property type="match status" value="2"/>
</dbReference>
<keyword evidence="1" id="KW-0677">Repeat</keyword>
<dbReference type="GO" id="GO:0006401">
    <property type="term" value="P:RNA catabolic process"/>
    <property type="evidence" value="ECO:0007669"/>
    <property type="project" value="InterPro"/>
</dbReference>
<dbReference type="InterPro" id="IPR019734">
    <property type="entry name" value="TPR_rpt"/>
</dbReference>
<feature type="repeat" description="TPR" evidence="3">
    <location>
        <begin position="457"/>
        <end position="490"/>
    </location>
</feature>
<dbReference type="Gene3D" id="1.25.40.10">
    <property type="entry name" value="Tetratricopeptide repeat domain"/>
    <property type="match status" value="4"/>
</dbReference>
<dbReference type="Pfam" id="PF14559">
    <property type="entry name" value="TPR_19"/>
    <property type="match status" value="1"/>
</dbReference>
<evidence type="ECO:0000313" key="6">
    <source>
        <dbReference type="Proteomes" id="UP000001610"/>
    </source>
</evidence>
<proteinExistence type="predicted"/>
<keyword evidence="6" id="KW-1185">Reference proteome</keyword>
<dbReference type="Proteomes" id="UP000001610">
    <property type="component" value="Unassembled WGS sequence"/>
</dbReference>
<feature type="compositionally biased region" description="Acidic residues" evidence="4">
    <location>
        <begin position="335"/>
        <end position="345"/>
    </location>
</feature>
<feature type="region of interest" description="Disordered" evidence="4">
    <location>
        <begin position="1451"/>
        <end position="1473"/>
    </location>
</feature>
<dbReference type="Pfam" id="PF13176">
    <property type="entry name" value="TPR_7"/>
    <property type="match status" value="1"/>
</dbReference>
<dbReference type="OrthoDB" id="421075at2759"/>
<evidence type="ECO:0000256" key="4">
    <source>
        <dbReference type="SAM" id="MobiDB-lite"/>
    </source>
</evidence>
<keyword evidence="2 3" id="KW-0802">TPR repeat</keyword>
<dbReference type="STRING" id="983644.G3J451"/>
<reference evidence="5 6" key="1">
    <citation type="journal article" date="2011" name="Genome Biol.">
        <title>Genome sequence of the insect pathogenic fungus Cordyceps militaris, a valued traditional Chinese medicine.</title>
        <authorList>
            <person name="Zheng P."/>
            <person name="Xia Y."/>
            <person name="Xiao G."/>
            <person name="Xiong C."/>
            <person name="Hu X."/>
            <person name="Zhang S."/>
            <person name="Zheng H."/>
            <person name="Huang Y."/>
            <person name="Zhou Y."/>
            <person name="Wang S."/>
            <person name="Zhao G.P."/>
            <person name="Liu X."/>
            <person name="St Leger R.J."/>
            <person name="Wang C."/>
        </authorList>
    </citation>
    <scope>NUCLEOTIDE SEQUENCE [LARGE SCALE GENOMIC DNA]</scope>
    <source>
        <strain evidence="5 6">CM01</strain>
    </source>
</reference>
<feature type="repeat" description="TPR" evidence="3">
    <location>
        <begin position="654"/>
        <end position="687"/>
    </location>
</feature>
<sequence length="1585" mass="175320">MSGSKSSLKSINDAIRSQSFEDAITKSQDLLKKDPQNYQANIFLAFALDRQGRTEDAEKVYKAATGLRPEDGQAWQGLIKLYEKQGPRKLGDYQHAVVKLSHIFHKADDAYKAQDVVDKFVDFARVRGDRLEYADALWIKLPESPLYSILEGRFPAPAKTYEIIAVILEDFEKKRIIALIGERRTRLGAKLSDVTLDVKREVYAQSKLEFIYRQLINWTTDDELRRTYEEKLVRYCHDRLLALPAGEKKAAELVKVIGLANDMVVIKHPFRLAWDIAINWQDHKEIGNWSAELLHDYCTHFPESDLYKVITAFLTSPISPFPAASTTQQKPSADELSDDSDDDDGGGVPTSIVPLSDEDRIMMITEGIAGEESSFGYRLVGEFFLHYGEYESTVEYMRKALPYLAKEQSLSAFDLTKTTDAYSLCLGTSLVYYQSPRHHAEAKGLFETVLNHDATNTRAMIGVGLIYEEEEEYDQAIDFLERALQKDVKNIRVKSEAAWVKALKGDYQAAANGLRECLTALDVKDPDKGLLADAQYRLGYCLWHSDTSPQARKQRKGECGYAYWLAALNSNLDHAPCYTMLGIYYSDYAKDKKRARRCFQKALELSSAEVISAERLSRSFADDGDWDRVELVAQRVVNSGKVKPPPGSKRKGISWPFAALGVAELNKHEYHKAIVSFQSALRLAPEDYHCWIGLGESYHNSGRYVAATKAIMNARKLEEQSDTDMAADAWFSKFMLGNIKRELGEYDEAVELYQSVIKTQPDEEGVIIALMQTMVDNALVSVEKGQFGKAIEFATDTIKFATTAKENILATFNYWKTVGDACSVFSSVQSRTSDFPLDDIRAILGKAPKEALEISADVDKVNLDVVSAQGKYPADEQPGVELTICIQATILCHKVAVHAVSKDVHAQAVAMFNLGWAEYRAHSCLPPKLRKKSSNYLKAAVRCFKRAIELEAGNADFWNALGVVTSEVNGAVSQHSFVRSIHVDERSPVGWTNLGALALLSGDIKVANEAFTRAQSTDPDYAHAWLGQAFVALLYGDGKEARGLFTHAMDISEASSLSVRRQYSSSMFDHILVGPTNVTIASLLQPVFALNQVQSLRPLDFAFGHLASLFLERTHDHSRAVEILETICASIEEDYEQTESRLSLARFTLARIDLARAYLASKLYEKAIECGEMALGLSSDEHEGELTSEQRKKARLSAHLTVGLAQFYEKDFGEAEKCFEAALHESDNNPDATCLLAQVLWAQGTDDAKERARASLFDVIETHPEHVQSVLLLGVIGLLDGDEGSVEAVTEELQGLRTKDTVTSTQQAQMGQVLRAMAILAEGKTADEARAQMQTDIMLHPHLPHGWSALAAAATEGGGYAAQTSLRVARRGIPPRGRLDAVDLAGSYAGTGAVADAQTAAFLAPWETVGWSSLKTATKGHALGYHKRRIKLPTLAHLFSLWSIRAPRRRRLQPRQSRTHPRLVPGVDPAAEKHSLVGRQQDGAAGDDGAGAEQHLLADIGGADADAGHARRFDGVDGPAGAVLQHEPMDGVLPRGGGGGERLVIHHLAAARAARRGLERLDLLPPAEAEIEKLQRENTMEVHFQ</sequence>
<dbReference type="Pfam" id="PF18833">
    <property type="entry name" value="TPR_22"/>
    <property type="match status" value="1"/>
</dbReference>
<dbReference type="GO" id="GO:0055087">
    <property type="term" value="C:Ski complex"/>
    <property type="evidence" value="ECO:0007669"/>
    <property type="project" value="InterPro"/>
</dbReference>
<dbReference type="SUPFAM" id="SSF81901">
    <property type="entry name" value="HCP-like"/>
    <property type="match status" value="1"/>
</dbReference>
<dbReference type="InterPro" id="IPR011990">
    <property type="entry name" value="TPR-like_helical_dom_sf"/>
</dbReference>
<dbReference type="GeneID" id="18163311"/>
<evidence type="ECO:0000256" key="1">
    <source>
        <dbReference type="ARBA" id="ARBA00022737"/>
    </source>
</evidence>
<dbReference type="RefSeq" id="XP_006666499.1">
    <property type="nucleotide sequence ID" value="XM_006666436.1"/>
</dbReference>
<dbReference type="SUPFAM" id="SSF48452">
    <property type="entry name" value="TPR-like"/>
    <property type="match status" value="4"/>
</dbReference>
<gene>
    <name evidence="5" type="ORF">CCM_01280</name>
</gene>
<dbReference type="SMART" id="SM00028">
    <property type="entry name" value="TPR"/>
    <property type="match status" value="10"/>
</dbReference>
<dbReference type="FunCoup" id="G3J451">
    <property type="interactions" value="476"/>
</dbReference>
<dbReference type="KEGG" id="cmt:CCM_01280"/>
<dbReference type="InterPro" id="IPR040962">
    <property type="entry name" value="TPR_22"/>
</dbReference>
<dbReference type="InterPro" id="IPR039226">
    <property type="entry name" value="Ski3/TTC37"/>
</dbReference>
<dbReference type="PROSITE" id="PS50005">
    <property type="entry name" value="TPR"/>
    <property type="match status" value="4"/>
</dbReference>
<evidence type="ECO:0000256" key="2">
    <source>
        <dbReference type="ARBA" id="ARBA00022803"/>
    </source>
</evidence>
<evidence type="ECO:0000313" key="5">
    <source>
        <dbReference type="EMBL" id="EGX96622.1"/>
    </source>
</evidence>
<dbReference type="eggNOG" id="KOG1127">
    <property type="taxonomic scope" value="Eukaryota"/>
</dbReference>
<dbReference type="PANTHER" id="PTHR15704:SF7">
    <property type="entry name" value="SUPERKILLER COMPLEX PROTEIN 3"/>
    <property type="match status" value="1"/>
</dbReference>